<gene>
    <name evidence="2" type="ORF">COW36_20715</name>
</gene>
<accession>A0A2M7FZ00</accession>
<dbReference type="EMBL" id="PFFQ01000059">
    <property type="protein sequence ID" value="PIW14465.1"/>
    <property type="molecule type" value="Genomic_DNA"/>
</dbReference>
<evidence type="ECO:0000256" key="1">
    <source>
        <dbReference type="SAM" id="MobiDB-lite"/>
    </source>
</evidence>
<proteinExistence type="predicted"/>
<dbReference type="AlphaFoldDB" id="A0A2M7FZ00"/>
<dbReference type="Proteomes" id="UP000231019">
    <property type="component" value="Unassembled WGS sequence"/>
</dbReference>
<feature type="compositionally biased region" description="Polar residues" evidence="1">
    <location>
        <begin position="141"/>
        <end position="151"/>
    </location>
</feature>
<protein>
    <submittedName>
        <fullName evidence="2">Uncharacterized protein</fullName>
    </submittedName>
</protein>
<sequence length="151" mass="16325">MAGYSLVELIDAFYKEAISEQDYLSGLDQQIQNAQRKLAELDKQKIAPADQALWQEELLPGLQAAYEGVIGAASEAKVYAQERKEEVLHGVGILLASVDKIMEFLALRSGLVSESTQKLMAEALNPHSDGLSLESPVSKGSAESSISFLGE</sequence>
<comment type="caution">
    <text evidence="2">The sequence shown here is derived from an EMBL/GenBank/DDBJ whole genome shotgun (WGS) entry which is preliminary data.</text>
</comment>
<feature type="region of interest" description="Disordered" evidence="1">
    <location>
        <begin position="130"/>
        <end position="151"/>
    </location>
</feature>
<evidence type="ECO:0000313" key="2">
    <source>
        <dbReference type="EMBL" id="PIW14465.1"/>
    </source>
</evidence>
<evidence type="ECO:0000313" key="3">
    <source>
        <dbReference type="Proteomes" id="UP000231019"/>
    </source>
</evidence>
<organism evidence="2 3">
    <name type="scientific">bacterium (Candidatus Blackallbacteria) CG17_big_fil_post_rev_8_21_14_2_50_48_46</name>
    <dbReference type="NCBI Taxonomy" id="2014261"/>
    <lineage>
        <taxon>Bacteria</taxon>
        <taxon>Candidatus Blackallbacteria</taxon>
    </lineage>
</organism>
<name>A0A2M7FZ00_9BACT</name>
<reference evidence="2 3" key="1">
    <citation type="submission" date="2017-09" db="EMBL/GenBank/DDBJ databases">
        <title>Depth-based differentiation of microbial function through sediment-hosted aquifers and enrichment of novel symbionts in the deep terrestrial subsurface.</title>
        <authorList>
            <person name="Probst A.J."/>
            <person name="Ladd B."/>
            <person name="Jarett J.K."/>
            <person name="Geller-Mcgrath D.E."/>
            <person name="Sieber C.M."/>
            <person name="Emerson J.B."/>
            <person name="Anantharaman K."/>
            <person name="Thomas B.C."/>
            <person name="Malmstrom R."/>
            <person name="Stieglmeier M."/>
            <person name="Klingl A."/>
            <person name="Woyke T."/>
            <person name="Ryan C.M."/>
            <person name="Banfield J.F."/>
        </authorList>
    </citation>
    <scope>NUCLEOTIDE SEQUENCE [LARGE SCALE GENOMIC DNA]</scope>
    <source>
        <strain evidence="2">CG17_big_fil_post_rev_8_21_14_2_50_48_46</strain>
    </source>
</reference>